<evidence type="ECO:0000256" key="3">
    <source>
        <dbReference type="ARBA" id="ARBA00022917"/>
    </source>
</evidence>
<feature type="domain" description="Eukaryotic translation initiation factor 3 subunit E N-terminal" evidence="4">
    <location>
        <begin position="6"/>
        <end position="56"/>
    </location>
</feature>
<dbReference type="GO" id="GO:0005852">
    <property type="term" value="C:eukaryotic translation initiation factor 3 complex"/>
    <property type="evidence" value="ECO:0007669"/>
    <property type="project" value="InterPro"/>
</dbReference>
<gene>
    <name evidence="5" type="ORF">M378DRAFT_12732</name>
</gene>
<evidence type="ECO:0000313" key="5">
    <source>
        <dbReference type="EMBL" id="KIL62674.1"/>
    </source>
</evidence>
<keyword evidence="2" id="KW-0396">Initiation factor</keyword>
<dbReference type="InterPro" id="IPR016650">
    <property type="entry name" value="eIF3e"/>
</dbReference>
<name>A0A0C2T7T3_AMAMK</name>
<evidence type="ECO:0000313" key="6">
    <source>
        <dbReference type="Proteomes" id="UP000054549"/>
    </source>
</evidence>
<dbReference type="InterPro" id="IPR019010">
    <property type="entry name" value="eIF3e_N"/>
</dbReference>
<organism evidence="5 6">
    <name type="scientific">Amanita muscaria (strain Koide BX008)</name>
    <dbReference type="NCBI Taxonomy" id="946122"/>
    <lineage>
        <taxon>Eukaryota</taxon>
        <taxon>Fungi</taxon>
        <taxon>Dikarya</taxon>
        <taxon>Basidiomycota</taxon>
        <taxon>Agaricomycotina</taxon>
        <taxon>Agaricomycetes</taxon>
        <taxon>Agaricomycetidae</taxon>
        <taxon>Agaricales</taxon>
        <taxon>Pluteineae</taxon>
        <taxon>Amanitaceae</taxon>
        <taxon>Amanita</taxon>
    </lineage>
</organism>
<dbReference type="InParanoid" id="A0A0C2T7T3"/>
<sequence length="139" mass="15404">MIDSHEAQAAVLQVIENPEVAQSLRQDKIQNLQYLKDKHNLMLEKTTALYNFGQFQFSYGNYNGAADYISAFSPSMWTEPHWGKLASDILTGNWEVALEELNTLREIIDSRAAASSTTFLLSSTLTSTSSNVVSDPALA</sequence>
<dbReference type="Proteomes" id="UP000054549">
    <property type="component" value="Unassembled WGS sequence"/>
</dbReference>
<evidence type="ECO:0000259" key="4">
    <source>
        <dbReference type="Pfam" id="PF09440"/>
    </source>
</evidence>
<evidence type="ECO:0000256" key="1">
    <source>
        <dbReference type="ARBA" id="ARBA00022490"/>
    </source>
</evidence>
<keyword evidence="1" id="KW-0963">Cytoplasm</keyword>
<keyword evidence="3" id="KW-0648">Protein biosynthesis</keyword>
<dbReference type="Pfam" id="PF09440">
    <property type="entry name" value="eIF3_N"/>
    <property type="match status" value="1"/>
</dbReference>
<proteinExistence type="predicted"/>
<reference evidence="5 6" key="1">
    <citation type="submission" date="2014-04" db="EMBL/GenBank/DDBJ databases">
        <title>Evolutionary Origins and Diversification of the Mycorrhizal Mutualists.</title>
        <authorList>
            <consortium name="DOE Joint Genome Institute"/>
            <consortium name="Mycorrhizal Genomics Consortium"/>
            <person name="Kohler A."/>
            <person name="Kuo A."/>
            <person name="Nagy L.G."/>
            <person name="Floudas D."/>
            <person name="Copeland A."/>
            <person name="Barry K.W."/>
            <person name="Cichocki N."/>
            <person name="Veneault-Fourrey C."/>
            <person name="LaButti K."/>
            <person name="Lindquist E.A."/>
            <person name="Lipzen A."/>
            <person name="Lundell T."/>
            <person name="Morin E."/>
            <person name="Murat C."/>
            <person name="Riley R."/>
            <person name="Ohm R."/>
            <person name="Sun H."/>
            <person name="Tunlid A."/>
            <person name="Henrissat B."/>
            <person name="Grigoriev I.V."/>
            <person name="Hibbett D.S."/>
            <person name="Martin F."/>
        </authorList>
    </citation>
    <scope>NUCLEOTIDE SEQUENCE [LARGE SCALE GENOMIC DNA]</scope>
    <source>
        <strain evidence="5 6">Koide BX008</strain>
    </source>
</reference>
<dbReference type="PANTHER" id="PTHR10317">
    <property type="entry name" value="EUKARYOTIC TRANSLATION INITIATION FACTOR 3 SUBUNIT E"/>
    <property type="match status" value="1"/>
</dbReference>
<dbReference type="OrthoDB" id="417252at2759"/>
<dbReference type="HOGENOM" id="CLU_1844593_0_0_1"/>
<accession>A0A0C2T7T3</accession>
<dbReference type="STRING" id="946122.A0A0C2T7T3"/>
<dbReference type="GO" id="GO:0003743">
    <property type="term" value="F:translation initiation factor activity"/>
    <property type="evidence" value="ECO:0007669"/>
    <property type="project" value="UniProtKB-KW"/>
</dbReference>
<dbReference type="EMBL" id="KN818268">
    <property type="protein sequence ID" value="KIL62674.1"/>
    <property type="molecule type" value="Genomic_DNA"/>
</dbReference>
<protein>
    <recommendedName>
        <fullName evidence="4">Eukaryotic translation initiation factor 3 subunit E N-terminal domain-containing protein</fullName>
    </recommendedName>
</protein>
<keyword evidence="6" id="KW-1185">Reference proteome</keyword>
<dbReference type="AlphaFoldDB" id="A0A0C2T7T3"/>
<evidence type="ECO:0000256" key="2">
    <source>
        <dbReference type="ARBA" id="ARBA00022540"/>
    </source>
</evidence>